<comment type="caution">
    <text evidence="3">The sequence shown here is derived from an EMBL/GenBank/DDBJ whole genome shotgun (WGS) entry which is preliminary data.</text>
</comment>
<reference evidence="3" key="1">
    <citation type="submission" date="2021-10" db="EMBL/GenBank/DDBJ databases">
        <title>Melipona bicolor Genome sequencing and assembly.</title>
        <authorList>
            <person name="Araujo N.S."/>
            <person name="Arias M.C."/>
        </authorList>
    </citation>
    <scope>NUCLEOTIDE SEQUENCE</scope>
    <source>
        <strain evidence="3">USP_2M_L1-L4_2017</strain>
        <tissue evidence="3">Whole body</tissue>
    </source>
</reference>
<dbReference type="AlphaFoldDB" id="A0AA40G7C5"/>
<feature type="region of interest" description="Disordered" evidence="1">
    <location>
        <begin position="44"/>
        <end position="102"/>
    </location>
</feature>
<keyword evidence="4" id="KW-1185">Reference proteome</keyword>
<evidence type="ECO:0000313" key="3">
    <source>
        <dbReference type="EMBL" id="KAK1131764.1"/>
    </source>
</evidence>
<keyword evidence="2" id="KW-1133">Transmembrane helix</keyword>
<evidence type="ECO:0000313" key="4">
    <source>
        <dbReference type="Proteomes" id="UP001177670"/>
    </source>
</evidence>
<name>A0AA40G7C5_9HYME</name>
<organism evidence="3 4">
    <name type="scientific">Melipona bicolor</name>
    <dbReference type="NCBI Taxonomy" id="60889"/>
    <lineage>
        <taxon>Eukaryota</taxon>
        <taxon>Metazoa</taxon>
        <taxon>Ecdysozoa</taxon>
        <taxon>Arthropoda</taxon>
        <taxon>Hexapoda</taxon>
        <taxon>Insecta</taxon>
        <taxon>Pterygota</taxon>
        <taxon>Neoptera</taxon>
        <taxon>Endopterygota</taxon>
        <taxon>Hymenoptera</taxon>
        <taxon>Apocrita</taxon>
        <taxon>Aculeata</taxon>
        <taxon>Apoidea</taxon>
        <taxon>Anthophila</taxon>
        <taxon>Apidae</taxon>
        <taxon>Melipona</taxon>
    </lineage>
</organism>
<dbReference type="EMBL" id="JAHYIQ010000005">
    <property type="protein sequence ID" value="KAK1131764.1"/>
    <property type="molecule type" value="Genomic_DNA"/>
</dbReference>
<dbReference type="Proteomes" id="UP001177670">
    <property type="component" value="Unassembled WGS sequence"/>
</dbReference>
<accession>A0AA40G7C5</accession>
<evidence type="ECO:0000256" key="1">
    <source>
        <dbReference type="SAM" id="MobiDB-lite"/>
    </source>
</evidence>
<keyword evidence="2" id="KW-0472">Membrane</keyword>
<sequence>MERFDVLADGIYALPATDGVALLSSRGFVGSKPPADALAEGAQVRAASRNSRKQDESERAGSCLSGRTLDAAPAASVKPATPALHPLLPRSRRGQAANAQENTAAAAAAAAAAVAAAAATTAAAAAIRYVLSRERARKQPGAAKFLPPLGASRL</sequence>
<keyword evidence="2" id="KW-0812">Transmembrane</keyword>
<gene>
    <name evidence="3" type="ORF">K0M31_015924</name>
</gene>
<proteinExistence type="predicted"/>
<evidence type="ECO:0000256" key="2">
    <source>
        <dbReference type="SAM" id="Phobius"/>
    </source>
</evidence>
<feature type="transmembrane region" description="Helical" evidence="2">
    <location>
        <begin position="105"/>
        <end position="131"/>
    </location>
</feature>
<protein>
    <submittedName>
        <fullName evidence="3">Uncharacterized protein</fullName>
    </submittedName>
</protein>